<proteinExistence type="predicted"/>
<organism evidence="2 3">
    <name type="scientific">bacterium (Candidatus Ratteibacteria) CG23_combo_of_CG06-09_8_20_14_all_48_7</name>
    <dbReference type="NCBI Taxonomy" id="2014292"/>
    <lineage>
        <taxon>Bacteria</taxon>
        <taxon>Candidatus Ratteibacteria</taxon>
    </lineage>
</organism>
<dbReference type="Proteomes" id="UP000230392">
    <property type="component" value="Unassembled WGS sequence"/>
</dbReference>
<protein>
    <submittedName>
        <fullName evidence="2">HicB family protein</fullName>
    </submittedName>
</protein>
<evidence type="ECO:0000313" key="2">
    <source>
        <dbReference type="EMBL" id="PIP16695.1"/>
    </source>
</evidence>
<accession>A0A2G9YBT5</accession>
<name>A0A2G9YBT5_9BACT</name>
<dbReference type="InterPro" id="IPR031807">
    <property type="entry name" value="HicB-like"/>
</dbReference>
<dbReference type="InterPro" id="IPR035069">
    <property type="entry name" value="TTHA1013/TTHA0281-like"/>
</dbReference>
<evidence type="ECO:0000313" key="3">
    <source>
        <dbReference type="Proteomes" id="UP000230392"/>
    </source>
</evidence>
<dbReference type="Gene3D" id="3.30.160.250">
    <property type="match status" value="1"/>
</dbReference>
<reference evidence="2 3" key="1">
    <citation type="submission" date="2017-09" db="EMBL/GenBank/DDBJ databases">
        <title>Depth-based differentiation of microbial function through sediment-hosted aquifers and enrichment of novel symbionts in the deep terrestrial subsurface.</title>
        <authorList>
            <person name="Probst A.J."/>
            <person name="Ladd B."/>
            <person name="Jarett J.K."/>
            <person name="Geller-Mcgrath D.E."/>
            <person name="Sieber C.M."/>
            <person name="Emerson J.B."/>
            <person name="Anantharaman K."/>
            <person name="Thomas B.C."/>
            <person name="Malmstrom R."/>
            <person name="Stieglmeier M."/>
            <person name="Klingl A."/>
            <person name="Woyke T."/>
            <person name="Ryan C.M."/>
            <person name="Banfield J.F."/>
        </authorList>
    </citation>
    <scope>NUCLEOTIDE SEQUENCE [LARGE SCALE GENOMIC DNA]</scope>
    <source>
        <strain evidence="2">CG23_combo_of_CG06-09_8_20_14_all_48_7</strain>
    </source>
</reference>
<gene>
    <name evidence="2" type="ORF">COX46_00660</name>
</gene>
<feature type="domain" description="HicB-like antitoxin of toxin-antitoxin system" evidence="1">
    <location>
        <begin position="5"/>
        <end position="49"/>
    </location>
</feature>
<evidence type="ECO:0000259" key="1">
    <source>
        <dbReference type="Pfam" id="PF15919"/>
    </source>
</evidence>
<dbReference type="InterPro" id="IPR051404">
    <property type="entry name" value="TA_system_antitoxin"/>
</dbReference>
<dbReference type="Pfam" id="PF15919">
    <property type="entry name" value="HicB_lk_antitox"/>
    <property type="match status" value="1"/>
</dbReference>
<dbReference type="PANTHER" id="PTHR34504">
    <property type="entry name" value="ANTITOXIN HICB"/>
    <property type="match status" value="1"/>
</dbReference>
<dbReference type="EMBL" id="PCRF01000032">
    <property type="protein sequence ID" value="PIP16695.1"/>
    <property type="molecule type" value="Genomic_DNA"/>
</dbReference>
<dbReference type="SUPFAM" id="SSF143100">
    <property type="entry name" value="TTHA1013/TTHA0281-like"/>
    <property type="match status" value="1"/>
</dbReference>
<dbReference type="PANTHER" id="PTHR34504:SF2">
    <property type="entry name" value="UPF0150 PROTEIN SSL0259"/>
    <property type="match status" value="1"/>
</dbReference>
<comment type="caution">
    <text evidence="2">The sequence shown here is derived from an EMBL/GenBank/DDBJ whole genome shotgun (WGS) entry which is preliminary data.</text>
</comment>
<sequence>MKLKIVLEKGENGYIVVHCPSLKGCWSQGKTEEEAISNIKEAIELYLESD</sequence>
<dbReference type="AlphaFoldDB" id="A0A2G9YBT5"/>